<dbReference type="Proteomes" id="UP001162131">
    <property type="component" value="Unassembled WGS sequence"/>
</dbReference>
<dbReference type="AlphaFoldDB" id="A0AAU9KF71"/>
<evidence type="ECO:0000313" key="1">
    <source>
        <dbReference type="EMBL" id="CAG9336183.1"/>
    </source>
</evidence>
<gene>
    <name evidence="1" type="ORF">BSTOLATCC_MIC66064</name>
</gene>
<keyword evidence="2" id="KW-1185">Reference proteome</keyword>
<reference evidence="1" key="1">
    <citation type="submission" date="2021-09" db="EMBL/GenBank/DDBJ databases">
        <authorList>
            <consortium name="AG Swart"/>
            <person name="Singh M."/>
            <person name="Singh A."/>
            <person name="Seah K."/>
            <person name="Emmerich C."/>
        </authorList>
    </citation>
    <scope>NUCLEOTIDE SEQUENCE</scope>
    <source>
        <strain evidence="1">ATCC30299</strain>
    </source>
</reference>
<proteinExistence type="predicted"/>
<sequence length="189" mass="21719">MIFTKRSQISLKLWKTTETHQQSTFLIFEDGSSKQKQIILKAAKDEEIQVLGFGRGGFCYGFSTPVTNLPKIDDRECLGFTLKFYLSKFLKKGDEEIKLSLHGSFIIALETCSRVGDILRSLRLPSGDAVVTFAEEDAWKDLKGRGKIMVQHQGNKLAVPSGLFWKVERSNMCDTRCKWWYLQGWRSRR</sequence>
<dbReference type="EMBL" id="CAJZBQ010000064">
    <property type="protein sequence ID" value="CAG9336183.1"/>
    <property type="molecule type" value="Genomic_DNA"/>
</dbReference>
<name>A0AAU9KF71_9CILI</name>
<accession>A0AAU9KF71</accession>
<organism evidence="1 2">
    <name type="scientific">Blepharisma stoltei</name>
    <dbReference type="NCBI Taxonomy" id="1481888"/>
    <lineage>
        <taxon>Eukaryota</taxon>
        <taxon>Sar</taxon>
        <taxon>Alveolata</taxon>
        <taxon>Ciliophora</taxon>
        <taxon>Postciliodesmatophora</taxon>
        <taxon>Heterotrichea</taxon>
        <taxon>Heterotrichida</taxon>
        <taxon>Blepharismidae</taxon>
        <taxon>Blepharisma</taxon>
    </lineage>
</organism>
<protein>
    <submittedName>
        <fullName evidence="1">Uncharacterized protein</fullName>
    </submittedName>
</protein>
<evidence type="ECO:0000313" key="2">
    <source>
        <dbReference type="Proteomes" id="UP001162131"/>
    </source>
</evidence>
<comment type="caution">
    <text evidence="1">The sequence shown here is derived from an EMBL/GenBank/DDBJ whole genome shotgun (WGS) entry which is preliminary data.</text>
</comment>